<proteinExistence type="predicted"/>
<accession>A0ABW5IUV5</accession>
<evidence type="ECO:0000259" key="1">
    <source>
        <dbReference type="SMART" id="SM00471"/>
    </source>
</evidence>
<gene>
    <name evidence="2" type="ORF">ACFSTG_06140</name>
</gene>
<dbReference type="EMBL" id="JBHULT010000006">
    <property type="protein sequence ID" value="MFD2517466.1"/>
    <property type="molecule type" value="Genomic_DNA"/>
</dbReference>
<name>A0ABW5IUV5_9FLAO</name>
<protein>
    <submittedName>
        <fullName evidence="2">HD domain-containing protein</fullName>
    </submittedName>
</protein>
<dbReference type="SMART" id="SM00471">
    <property type="entry name" value="HDc"/>
    <property type="match status" value="1"/>
</dbReference>
<dbReference type="RefSeq" id="WP_380749690.1">
    <property type="nucleotide sequence ID" value="NZ_JBHULT010000006.1"/>
</dbReference>
<sequence length="178" mass="21000">MEEEALEFARNAHEGQLRKYIEEPYIEHPKRVAEMVRRVPHNSQMICAAYLHDVVEDTPISVEDIREKFGKKIALLVEELTDEYLKVNYPHLNRRRRKDLEVRRQANISPQAQTIKLADIIDNTRDIIKNDRNFARRYIPELEALTEVLLQGDSELLELARKEIKKAKEVLEEISEKK</sequence>
<dbReference type="PANTHER" id="PTHR46246:SF1">
    <property type="entry name" value="GUANOSINE-3',5'-BIS(DIPHOSPHATE) 3'-PYROPHOSPHOHYDROLASE MESH1"/>
    <property type="match status" value="1"/>
</dbReference>
<dbReference type="InterPro" id="IPR003607">
    <property type="entry name" value="HD/PDEase_dom"/>
</dbReference>
<dbReference type="Pfam" id="PF13328">
    <property type="entry name" value="HD_4"/>
    <property type="match status" value="1"/>
</dbReference>
<dbReference type="SUPFAM" id="SSF109604">
    <property type="entry name" value="HD-domain/PDEase-like"/>
    <property type="match status" value="1"/>
</dbReference>
<comment type="caution">
    <text evidence="2">The sequence shown here is derived from an EMBL/GenBank/DDBJ whole genome shotgun (WGS) entry which is preliminary data.</text>
</comment>
<evidence type="ECO:0000313" key="2">
    <source>
        <dbReference type="EMBL" id="MFD2517466.1"/>
    </source>
</evidence>
<dbReference type="Proteomes" id="UP001597468">
    <property type="component" value="Unassembled WGS sequence"/>
</dbReference>
<reference evidence="3" key="1">
    <citation type="journal article" date="2019" name="Int. J. Syst. Evol. Microbiol.">
        <title>The Global Catalogue of Microorganisms (GCM) 10K type strain sequencing project: providing services to taxonomists for standard genome sequencing and annotation.</title>
        <authorList>
            <consortium name="The Broad Institute Genomics Platform"/>
            <consortium name="The Broad Institute Genome Sequencing Center for Infectious Disease"/>
            <person name="Wu L."/>
            <person name="Ma J."/>
        </authorList>
    </citation>
    <scope>NUCLEOTIDE SEQUENCE [LARGE SCALE GENOMIC DNA]</scope>
    <source>
        <strain evidence="3">KCTC 42585</strain>
    </source>
</reference>
<dbReference type="PANTHER" id="PTHR46246">
    <property type="entry name" value="GUANOSINE-3',5'-BIS(DIPHOSPHATE) 3'-PYROPHOSPHOHYDROLASE MESH1"/>
    <property type="match status" value="1"/>
</dbReference>
<dbReference type="Gene3D" id="1.10.3210.10">
    <property type="entry name" value="Hypothetical protein af1432"/>
    <property type="match status" value="1"/>
</dbReference>
<feature type="domain" description="HD/PDEase" evidence="1">
    <location>
        <begin position="21"/>
        <end position="133"/>
    </location>
</feature>
<organism evidence="2 3">
    <name type="scientific">Salinimicrobium flavum</name>
    <dbReference type="NCBI Taxonomy" id="1737065"/>
    <lineage>
        <taxon>Bacteria</taxon>
        <taxon>Pseudomonadati</taxon>
        <taxon>Bacteroidota</taxon>
        <taxon>Flavobacteriia</taxon>
        <taxon>Flavobacteriales</taxon>
        <taxon>Flavobacteriaceae</taxon>
        <taxon>Salinimicrobium</taxon>
    </lineage>
</organism>
<keyword evidence="3" id="KW-1185">Reference proteome</keyword>
<dbReference type="InterPro" id="IPR052194">
    <property type="entry name" value="MESH1"/>
</dbReference>
<evidence type="ECO:0000313" key="3">
    <source>
        <dbReference type="Proteomes" id="UP001597468"/>
    </source>
</evidence>
<dbReference type="CDD" id="cd00077">
    <property type="entry name" value="HDc"/>
    <property type="match status" value="1"/>
</dbReference>